<organism evidence="1 2">
    <name type="scientific">Bordetella bronchialis</name>
    <dbReference type="NCBI Taxonomy" id="463025"/>
    <lineage>
        <taxon>Bacteria</taxon>
        <taxon>Pseudomonadati</taxon>
        <taxon>Pseudomonadota</taxon>
        <taxon>Betaproteobacteria</taxon>
        <taxon>Burkholderiales</taxon>
        <taxon>Alcaligenaceae</taxon>
        <taxon>Bordetella</taxon>
    </lineage>
</organism>
<dbReference type="RefSeq" id="WP_066347300.1">
    <property type="nucleotide sequence ID" value="NZ_CBCSFJ010000005.1"/>
</dbReference>
<accession>A0ABM6CQV0</accession>
<evidence type="ECO:0000313" key="1">
    <source>
        <dbReference type="EMBL" id="ANN66386.1"/>
    </source>
</evidence>
<protein>
    <recommendedName>
        <fullName evidence="3">RHS repeat-associated core domain-containing protein</fullName>
    </recommendedName>
</protein>
<reference evidence="1 2" key="1">
    <citation type="submission" date="2016-06" db="EMBL/GenBank/DDBJ databases">
        <title>Complete genome sequences of Bordetella bronchialis and Bordetella flabilis.</title>
        <authorList>
            <person name="LiPuma J.J."/>
            <person name="Spilker T."/>
        </authorList>
    </citation>
    <scope>NUCLEOTIDE SEQUENCE [LARGE SCALE GENOMIC DNA]</scope>
    <source>
        <strain evidence="1 2">AU3182</strain>
    </source>
</reference>
<dbReference type="InterPro" id="IPR022385">
    <property type="entry name" value="Rhs_assc_core"/>
</dbReference>
<dbReference type="Gene3D" id="2.180.10.10">
    <property type="entry name" value="RHS repeat-associated core"/>
    <property type="match status" value="1"/>
</dbReference>
<evidence type="ECO:0008006" key="3">
    <source>
        <dbReference type="Google" id="ProtNLM"/>
    </source>
</evidence>
<name>A0ABM6CQV0_9BORD</name>
<dbReference type="EMBL" id="CP016170">
    <property type="protein sequence ID" value="ANN66386.1"/>
    <property type="molecule type" value="Genomic_DNA"/>
</dbReference>
<gene>
    <name evidence="1" type="ORF">BAU06_08870</name>
</gene>
<proteinExistence type="predicted"/>
<dbReference type="NCBIfam" id="TIGR03696">
    <property type="entry name" value="Rhs_assc_core"/>
    <property type="match status" value="1"/>
</dbReference>
<sequence>MNKDHLVSTARREDQGATAPAASLRYAGEMFDPVAAGYSLGNGYRLLLPPLMRFCAPDALSPFAWGGINPYAYGKDDPIDRADPTGHIAVEALDRVIPTLESLAARTAVQALKGTGKQTSTSLPAIEEDLAREGPIFKQVQHAVWQSPMQREPLNIRRLSWTIQGKRAEIYFFENDFGRYGRQANLLFHGISMGDETLARFADFMLVGPDALAGQAGDLSRYDVVRLLACNTANGTVPFAQSFARAVDRPVIGFKGSVGTTFPLPEHISDIYGKWEKLAKEYDLPGYPDQLLQSQFKGRVFKNYPSLHYPQLFFPD</sequence>
<dbReference type="Proteomes" id="UP000091897">
    <property type="component" value="Chromosome"/>
</dbReference>
<keyword evidence="2" id="KW-1185">Reference proteome</keyword>
<evidence type="ECO:0000313" key="2">
    <source>
        <dbReference type="Proteomes" id="UP000091897"/>
    </source>
</evidence>